<accession>A0A8J3D6K9</accession>
<gene>
    <name evidence="2" type="ORF">GCM10007047_01090</name>
</gene>
<proteinExistence type="predicted"/>
<evidence type="ECO:0000313" key="3">
    <source>
        <dbReference type="Proteomes" id="UP000642829"/>
    </source>
</evidence>
<feature type="region of interest" description="Disordered" evidence="1">
    <location>
        <begin position="66"/>
        <end position="100"/>
    </location>
</feature>
<dbReference type="RefSeq" id="WP_189510718.1">
    <property type="nucleotide sequence ID" value="NZ_BMXG01000001.1"/>
</dbReference>
<name>A0A8J3D6K9_9BACT</name>
<dbReference type="AlphaFoldDB" id="A0A8J3D6K9"/>
<evidence type="ECO:0008006" key="4">
    <source>
        <dbReference type="Google" id="ProtNLM"/>
    </source>
</evidence>
<reference evidence="2" key="2">
    <citation type="submission" date="2020-09" db="EMBL/GenBank/DDBJ databases">
        <authorList>
            <person name="Sun Q."/>
            <person name="Kim S."/>
        </authorList>
    </citation>
    <scope>NUCLEOTIDE SEQUENCE</scope>
    <source>
        <strain evidence="2">KCTC 12870</strain>
    </source>
</reference>
<dbReference type="EMBL" id="BMXG01000001">
    <property type="protein sequence ID" value="GHB90230.1"/>
    <property type="molecule type" value="Genomic_DNA"/>
</dbReference>
<reference evidence="2" key="1">
    <citation type="journal article" date="2014" name="Int. J. Syst. Evol. Microbiol.">
        <title>Complete genome sequence of Corynebacterium casei LMG S-19264T (=DSM 44701T), isolated from a smear-ripened cheese.</title>
        <authorList>
            <consortium name="US DOE Joint Genome Institute (JGI-PGF)"/>
            <person name="Walter F."/>
            <person name="Albersmeier A."/>
            <person name="Kalinowski J."/>
            <person name="Ruckert C."/>
        </authorList>
    </citation>
    <scope>NUCLEOTIDE SEQUENCE</scope>
    <source>
        <strain evidence="2">KCTC 12870</strain>
    </source>
</reference>
<feature type="compositionally biased region" description="Basic and acidic residues" evidence="1">
    <location>
        <begin position="88"/>
        <end position="100"/>
    </location>
</feature>
<protein>
    <recommendedName>
        <fullName evidence="4">FmdB family transcriptional regulator</fullName>
    </recommendedName>
</protein>
<dbReference type="Proteomes" id="UP000642829">
    <property type="component" value="Unassembled WGS sequence"/>
</dbReference>
<evidence type="ECO:0000313" key="2">
    <source>
        <dbReference type="EMBL" id="GHB90230.1"/>
    </source>
</evidence>
<keyword evidence="3" id="KW-1185">Reference proteome</keyword>
<evidence type="ECO:0000256" key="1">
    <source>
        <dbReference type="SAM" id="MobiDB-lite"/>
    </source>
</evidence>
<comment type="caution">
    <text evidence="2">The sequence shown here is derived from an EMBL/GenBank/DDBJ whole genome shotgun (WGS) entry which is preliminary data.</text>
</comment>
<organism evidence="2 3">
    <name type="scientific">Cerasicoccus arenae</name>
    <dbReference type="NCBI Taxonomy" id="424488"/>
    <lineage>
        <taxon>Bacteria</taxon>
        <taxon>Pseudomonadati</taxon>
        <taxon>Verrucomicrobiota</taxon>
        <taxon>Opitutia</taxon>
        <taxon>Puniceicoccales</taxon>
        <taxon>Cerasicoccaceae</taxon>
        <taxon>Cerasicoccus</taxon>
    </lineage>
</organism>
<sequence length="100" mass="11370">MPIYVYQVINPDGSEGDCFEIEQPMSDSALTKHPRTGEPVRRVYQAPNLATRYTPKGTQKKLETKNVERAGFTKYERDKLTGQYHRTAGTDKRAPDVINP</sequence>